<organism evidence="2 3">
    <name type="scientific">Bradyrhizobium denitrificans</name>
    <dbReference type="NCBI Taxonomy" id="2734912"/>
    <lineage>
        <taxon>Bacteria</taxon>
        <taxon>Pseudomonadati</taxon>
        <taxon>Pseudomonadota</taxon>
        <taxon>Alphaproteobacteria</taxon>
        <taxon>Hyphomicrobiales</taxon>
        <taxon>Nitrobacteraceae</taxon>
        <taxon>Bradyrhizobium</taxon>
    </lineage>
</organism>
<evidence type="ECO:0000313" key="2">
    <source>
        <dbReference type="EMBL" id="MBR1140218.1"/>
    </source>
</evidence>
<protein>
    <submittedName>
        <fullName evidence="2">Uncharacterized protein</fullName>
    </submittedName>
</protein>
<sequence>MRAAFAAEERQQREYARIGAGTERERRERMRLPSERADDMAEAGDRVESSIFGERSLHAADTAVMP</sequence>
<accession>A0ABS5GFV5</accession>
<reference evidence="3" key="1">
    <citation type="journal article" date="2021" name="ISME J.">
        <title>Evolutionary origin and ecological implication of a unique nif island in free-living Bradyrhizobium lineages.</title>
        <authorList>
            <person name="Tao J."/>
        </authorList>
    </citation>
    <scope>NUCLEOTIDE SEQUENCE [LARGE SCALE GENOMIC DNA]</scope>
    <source>
        <strain evidence="3">SZCCT0094</strain>
    </source>
</reference>
<evidence type="ECO:0000313" key="3">
    <source>
        <dbReference type="Proteomes" id="UP001314635"/>
    </source>
</evidence>
<comment type="caution">
    <text evidence="2">The sequence shown here is derived from an EMBL/GenBank/DDBJ whole genome shotgun (WGS) entry which is preliminary data.</text>
</comment>
<dbReference type="Proteomes" id="UP001314635">
    <property type="component" value="Unassembled WGS sequence"/>
</dbReference>
<keyword evidence="3" id="KW-1185">Reference proteome</keyword>
<feature type="compositionally biased region" description="Basic and acidic residues" evidence="1">
    <location>
        <begin position="7"/>
        <end position="48"/>
    </location>
</feature>
<gene>
    <name evidence="2" type="ORF">JQ619_31115</name>
</gene>
<name>A0ABS5GFV5_9BRAD</name>
<proteinExistence type="predicted"/>
<evidence type="ECO:0000256" key="1">
    <source>
        <dbReference type="SAM" id="MobiDB-lite"/>
    </source>
</evidence>
<dbReference type="EMBL" id="JAFCLK010000038">
    <property type="protein sequence ID" value="MBR1140218.1"/>
    <property type="molecule type" value="Genomic_DNA"/>
</dbReference>
<feature type="region of interest" description="Disordered" evidence="1">
    <location>
        <begin position="1"/>
        <end position="66"/>
    </location>
</feature>